<dbReference type="SUPFAM" id="SSF48452">
    <property type="entry name" value="TPR-like"/>
    <property type="match status" value="1"/>
</dbReference>
<dbReference type="PROSITE" id="PS50005">
    <property type="entry name" value="TPR"/>
    <property type="match status" value="1"/>
</dbReference>
<feature type="signal peptide" evidence="2">
    <location>
        <begin position="1"/>
        <end position="32"/>
    </location>
</feature>
<evidence type="ECO:0000313" key="3">
    <source>
        <dbReference type="EMBL" id="WOJ97539.1"/>
    </source>
</evidence>
<dbReference type="EMBL" id="CP136865">
    <property type="protein sequence ID" value="WOJ97539.1"/>
    <property type="molecule type" value="Genomic_DNA"/>
</dbReference>
<accession>A0ABZ0IDA5</accession>
<evidence type="ECO:0008006" key="5">
    <source>
        <dbReference type="Google" id="ProtNLM"/>
    </source>
</evidence>
<feature type="chain" id="PRO_5046802322" description="TonB C-terminal domain-containing protein" evidence="2">
    <location>
        <begin position="33"/>
        <end position="457"/>
    </location>
</feature>
<dbReference type="InterPro" id="IPR011990">
    <property type="entry name" value="TPR-like_helical_dom_sf"/>
</dbReference>
<reference evidence="3 4" key="1">
    <citation type="submission" date="2023-10" db="EMBL/GenBank/DDBJ databases">
        <title>Two novel species belonging to the OM43/NOR5 clade.</title>
        <authorList>
            <person name="Park M."/>
        </authorList>
    </citation>
    <scope>NUCLEOTIDE SEQUENCE [LARGE SCALE GENOMIC DNA]</scope>
    <source>
        <strain evidence="3 4">IMCC45268</strain>
    </source>
</reference>
<evidence type="ECO:0000256" key="1">
    <source>
        <dbReference type="PROSITE-ProRule" id="PRU00339"/>
    </source>
</evidence>
<evidence type="ECO:0000256" key="2">
    <source>
        <dbReference type="SAM" id="SignalP"/>
    </source>
</evidence>
<organism evidence="3 4">
    <name type="scientific">Congregibacter brevis</name>
    <dbReference type="NCBI Taxonomy" id="3081201"/>
    <lineage>
        <taxon>Bacteria</taxon>
        <taxon>Pseudomonadati</taxon>
        <taxon>Pseudomonadota</taxon>
        <taxon>Gammaproteobacteria</taxon>
        <taxon>Cellvibrionales</taxon>
        <taxon>Halieaceae</taxon>
        <taxon>Congregibacter</taxon>
    </lineage>
</organism>
<keyword evidence="2" id="KW-0732">Signal</keyword>
<protein>
    <recommendedName>
        <fullName evidence="5">TonB C-terminal domain-containing protein</fullName>
    </recommendedName>
</protein>
<name>A0ABZ0IDA5_9GAMM</name>
<sequence length="457" mass="51181">MSSIVLDRRRTSNLRSGLLTIVLSAAAPFANAQFVDGDGTECCSSITPQHSAPTYYGASMFREDDPRAAAKFLIAEPLDPPATSKVLLETLEQQELENGPMSPVLAPTLENLGAAYLAEGRDREAIKAFSRGIHLSRVNGGLYTPSQTSMLEQLIATHVRNGNYAAADDQQAYLYRLKRFGQQHAGNEDLRAATLRYADWMRGVYLGDIDYQRFPRLVGISDLYDEAIDDIASNQSETSPELLSYLQGKVALAYLISVYPGERETGFRASTTQMAGFDVASEAQLRFWRLRDHNFRYGLQSLQHKERVISAMPESSAEDRANAHLAIADWYQWHRRYAPAIRIYKEAWAIMESEPDSESWYTKTFGEPLELPEETVFNPGAVPVGATKLAQVVIDFAVSRHGEAVDIDITTDATGEDAKSATNRAYKYLRSVRFRPKLQQGKVVVAENMHRTYKIRY</sequence>
<dbReference type="RefSeq" id="WP_407328426.1">
    <property type="nucleotide sequence ID" value="NZ_CP136865.1"/>
</dbReference>
<keyword evidence="4" id="KW-1185">Reference proteome</keyword>
<keyword evidence="1" id="KW-0802">TPR repeat</keyword>
<evidence type="ECO:0000313" key="4">
    <source>
        <dbReference type="Proteomes" id="UP001626549"/>
    </source>
</evidence>
<feature type="repeat" description="TPR" evidence="1">
    <location>
        <begin position="106"/>
        <end position="139"/>
    </location>
</feature>
<dbReference type="Gene3D" id="1.25.40.10">
    <property type="entry name" value="Tetratricopeptide repeat domain"/>
    <property type="match status" value="1"/>
</dbReference>
<dbReference type="InterPro" id="IPR019734">
    <property type="entry name" value="TPR_rpt"/>
</dbReference>
<proteinExistence type="predicted"/>
<dbReference type="Proteomes" id="UP001626549">
    <property type="component" value="Chromosome"/>
</dbReference>
<gene>
    <name evidence="3" type="ORF">R0137_02960</name>
</gene>